<dbReference type="GO" id="GO:0005778">
    <property type="term" value="C:peroxisomal membrane"/>
    <property type="evidence" value="ECO:0007669"/>
    <property type="project" value="UniProtKB-SubCell"/>
</dbReference>
<comment type="subcellular location">
    <subcellularLocation>
        <location evidence="1">Cell membrane</location>
        <topology evidence="1">Multi-pass membrane protein</topology>
    </subcellularLocation>
    <subcellularLocation>
        <location evidence="17">Peroxisome membrane</location>
    </subcellularLocation>
</comment>
<dbReference type="SUPFAM" id="SSF56801">
    <property type="entry name" value="Acetyl-CoA synthetase-like"/>
    <property type="match status" value="1"/>
</dbReference>
<keyword evidence="25" id="KW-1185">Reference proteome</keyword>
<evidence type="ECO:0000256" key="13">
    <source>
        <dbReference type="ARBA" id="ARBA00023140"/>
    </source>
</evidence>
<evidence type="ECO:0000256" key="17">
    <source>
        <dbReference type="ARBA" id="ARBA00046271"/>
    </source>
</evidence>
<dbReference type="Pfam" id="PF00501">
    <property type="entry name" value="AMP-binding"/>
    <property type="match status" value="1"/>
</dbReference>
<keyword evidence="10" id="KW-1133">Transmembrane helix</keyword>
<keyword evidence="4" id="KW-1003">Cell membrane</keyword>
<feature type="domain" description="AMP-binding enzyme C-terminal" evidence="23">
    <location>
        <begin position="501"/>
        <end position="576"/>
    </location>
</feature>
<evidence type="ECO:0000256" key="14">
    <source>
        <dbReference type="ARBA" id="ARBA00026121"/>
    </source>
</evidence>
<dbReference type="Proteomes" id="UP000466442">
    <property type="component" value="Unassembled WGS sequence"/>
</dbReference>
<dbReference type="InterPro" id="IPR020845">
    <property type="entry name" value="AMP-binding_CS"/>
</dbReference>
<dbReference type="GO" id="GO:0044539">
    <property type="term" value="P:long-chain fatty acid import into cell"/>
    <property type="evidence" value="ECO:0007669"/>
    <property type="project" value="TreeGrafter"/>
</dbReference>
<reference evidence="24" key="1">
    <citation type="journal article" date="2021" name="Mol. Ecol. Resour.">
        <title>Apolygus lucorum genome provides insights into omnivorousness and mesophyll feeding.</title>
        <authorList>
            <person name="Liu Y."/>
            <person name="Liu H."/>
            <person name="Wang H."/>
            <person name="Huang T."/>
            <person name="Liu B."/>
            <person name="Yang B."/>
            <person name="Yin L."/>
            <person name="Li B."/>
            <person name="Zhang Y."/>
            <person name="Zhang S."/>
            <person name="Jiang F."/>
            <person name="Zhang X."/>
            <person name="Ren Y."/>
            <person name="Wang B."/>
            <person name="Wang S."/>
            <person name="Lu Y."/>
            <person name="Wu K."/>
            <person name="Fan W."/>
            <person name="Wang G."/>
        </authorList>
    </citation>
    <scope>NUCLEOTIDE SEQUENCE</scope>
    <source>
        <strain evidence="24">12Hb</strain>
    </source>
</reference>
<comment type="catalytic activity">
    <reaction evidence="15">
        <text>a very long-chain fatty acid + ATP + CoA = a very long-chain fatty acyl-CoA + AMP + diphosphate</text>
        <dbReference type="Rhea" id="RHEA:54536"/>
        <dbReference type="ChEBI" id="CHEBI:30616"/>
        <dbReference type="ChEBI" id="CHEBI:33019"/>
        <dbReference type="ChEBI" id="CHEBI:57287"/>
        <dbReference type="ChEBI" id="CHEBI:58950"/>
        <dbReference type="ChEBI" id="CHEBI:138261"/>
        <dbReference type="ChEBI" id="CHEBI:456215"/>
    </reaction>
    <physiologicalReaction direction="left-to-right" evidence="15">
        <dbReference type="Rhea" id="RHEA:54537"/>
    </physiologicalReaction>
</comment>
<dbReference type="NCBIfam" id="NF006134">
    <property type="entry name" value="PRK08279.1"/>
    <property type="match status" value="1"/>
</dbReference>
<evidence type="ECO:0000256" key="5">
    <source>
        <dbReference type="ARBA" id="ARBA00022598"/>
    </source>
</evidence>
<dbReference type="EC" id="6.2.1.3" evidence="14"/>
<evidence type="ECO:0000256" key="20">
    <source>
        <dbReference type="ARBA" id="ARBA00068795"/>
    </source>
</evidence>
<evidence type="ECO:0000256" key="8">
    <source>
        <dbReference type="ARBA" id="ARBA00022832"/>
    </source>
</evidence>
<evidence type="ECO:0000259" key="23">
    <source>
        <dbReference type="Pfam" id="PF13193"/>
    </source>
</evidence>
<dbReference type="Gene3D" id="3.40.50.12780">
    <property type="entry name" value="N-terminal domain of ligase-like"/>
    <property type="match status" value="1"/>
</dbReference>
<dbReference type="InterPro" id="IPR042099">
    <property type="entry name" value="ANL_N_sf"/>
</dbReference>
<comment type="function">
    <text evidence="19">Acyl-CoA synthetase required for both the import of long chain fatty acids (LCFAs) (C14-C18) and the activation very long chain fatty acids (VLCFAs) (C20-C26) by esterification of the fatty acids into metabolically active CoA-thioesters for subsequent degradation or incorporation into phospholipids. The transport and fatty acyl-CoA synthetase activities are genetically separable and are thus independent activities. Esterifies VLCFAs in the peroxisome matrix. The VLCFAs are actively transported into peroxisomes by a PXA1-PXA2 heterodimeric transporter in the peroxisomal membrane.</text>
</comment>
<dbReference type="PANTHER" id="PTHR43107:SF15">
    <property type="entry name" value="FATTY ACID TRANSPORT PROTEIN 3, ISOFORM A"/>
    <property type="match status" value="1"/>
</dbReference>
<keyword evidence="13" id="KW-0576">Peroxisome</keyword>
<name>A0A6A4KIT9_APOLU</name>
<evidence type="ECO:0000256" key="21">
    <source>
        <dbReference type="ARBA" id="ARBA00078285"/>
    </source>
</evidence>
<keyword evidence="7" id="KW-0547">Nucleotide-binding</keyword>
<dbReference type="InterPro" id="IPR000873">
    <property type="entry name" value="AMP-dep_synth/lig_dom"/>
</dbReference>
<evidence type="ECO:0000256" key="18">
    <source>
        <dbReference type="ARBA" id="ARBA00048666"/>
    </source>
</evidence>
<evidence type="ECO:0000256" key="12">
    <source>
        <dbReference type="ARBA" id="ARBA00023136"/>
    </source>
</evidence>
<dbReference type="GO" id="GO:0005524">
    <property type="term" value="F:ATP binding"/>
    <property type="evidence" value="ECO:0007669"/>
    <property type="project" value="UniProtKB-KW"/>
</dbReference>
<dbReference type="InterPro" id="IPR038602">
    <property type="entry name" value="Mite_allergen_7_sf"/>
</dbReference>
<keyword evidence="5" id="KW-0436">Ligase</keyword>
<evidence type="ECO:0000256" key="4">
    <source>
        <dbReference type="ARBA" id="ARBA00022475"/>
    </source>
</evidence>
<evidence type="ECO:0000256" key="11">
    <source>
        <dbReference type="ARBA" id="ARBA00023055"/>
    </source>
</evidence>
<evidence type="ECO:0000256" key="6">
    <source>
        <dbReference type="ARBA" id="ARBA00022692"/>
    </source>
</evidence>
<dbReference type="PROSITE" id="PS00455">
    <property type="entry name" value="AMP_BINDING"/>
    <property type="match status" value="1"/>
</dbReference>
<dbReference type="EMBL" id="WIXP02000002">
    <property type="protein sequence ID" value="KAF6215486.1"/>
    <property type="molecule type" value="Genomic_DNA"/>
</dbReference>
<evidence type="ECO:0000256" key="15">
    <source>
        <dbReference type="ARBA" id="ARBA00036527"/>
    </source>
</evidence>
<keyword evidence="11" id="KW-0445">Lipid transport</keyword>
<evidence type="ECO:0000256" key="7">
    <source>
        <dbReference type="ARBA" id="ARBA00022741"/>
    </source>
</evidence>
<keyword evidence="8" id="KW-0443">Lipid metabolism</keyword>
<accession>A0A6A4KIT9</accession>
<dbReference type="FunFam" id="3.40.50.12780:FF:000019">
    <property type="entry name" value="Long-chain fatty acid transporter"/>
    <property type="match status" value="1"/>
</dbReference>
<dbReference type="Gene3D" id="3.15.10.50">
    <property type="match status" value="1"/>
</dbReference>
<dbReference type="InterPro" id="IPR045851">
    <property type="entry name" value="AMP-bd_C_sf"/>
</dbReference>
<dbReference type="GO" id="GO:0005324">
    <property type="term" value="F:long-chain fatty acid transmembrane transporter activity"/>
    <property type="evidence" value="ECO:0007669"/>
    <property type="project" value="TreeGrafter"/>
</dbReference>
<organism evidence="24 25">
    <name type="scientific">Apolygus lucorum</name>
    <name type="common">Small green plant bug</name>
    <name type="synonym">Lygocoris lucorum</name>
    <dbReference type="NCBI Taxonomy" id="248454"/>
    <lineage>
        <taxon>Eukaryota</taxon>
        <taxon>Metazoa</taxon>
        <taxon>Ecdysozoa</taxon>
        <taxon>Arthropoda</taxon>
        <taxon>Hexapoda</taxon>
        <taxon>Insecta</taxon>
        <taxon>Pterygota</taxon>
        <taxon>Neoptera</taxon>
        <taxon>Paraneoptera</taxon>
        <taxon>Hemiptera</taxon>
        <taxon>Heteroptera</taxon>
        <taxon>Panheteroptera</taxon>
        <taxon>Cimicomorpha</taxon>
        <taxon>Miridae</taxon>
        <taxon>Mirini</taxon>
        <taxon>Apolygus</taxon>
    </lineage>
</organism>
<feature type="domain" description="AMP-dependent synthetase/ligase" evidence="22">
    <location>
        <begin position="68"/>
        <end position="410"/>
    </location>
</feature>
<proteinExistence type="inferred from homology"/>
<evidence type="ECO:0000313" key="24">
    <source>
        <dbReference type="EMBL" id="KAF6215486.1"/>
    </source>
</evidence>
<evidence type="ECO:0000256" key="2">
    <source>
        <dbReference type="ARBA" id="ARBA00006432"/>
    </source>
</evidence>
<dbReference type="GO" id="GO:0004467">
    <property type="term" value="F:long-chain fatty acid-CoA ligase activity"/>
    <property type="evidence" value="ECO:0007669"/>
    <property type="project" value="UniProtKB-EC"/>
</dbReference>
<evidence type="ECO:0000259" key="22">
    <source>
        <dbReference type="Pfam" id="PF00501"/>
    </source>
</evidence>
<keyword evidence="6" id="KW-0812">Transmembrane</keyword>
<dbReference type="GO" id="GO:0005789">
    <property type="term" value="C:endoplasmic reticulum membrane"/>
    <property type="evidence" value="ECO:0007669"/>
    <property type="project" value="TreeGrafter"/>
</dbReference>
<keyword evidence="8" id="KW-0276">Fatty acid metabolism</keyword>
<dbReference type="InterPro" id="IPR025110">
    <property type="entry name" value="AMP-bd_C"/>
</dbReference>
<dbReference type="GO" id="GO:0005886">
    <property type="term" value="C:plasma membrane"/>
    <property type="evidence" value="ECO:0007669"/>
    <property type="project" value="UniProtKB-SubCell"/>
</dbReference>
<evidence type="ECO:0000256" key="10">
    <source>
        <dbReference type="ARBA" id="ARBA00022989"/>
    </source>
</evidence>
<sequence length="855" mass="95694">MPFPLLLAVALGFIVIFLLQNRRWKRIYCTIVTLPRDITFTYHGLQFMVKLKYWEYKKLTPPKIFLDFVKRHPNKPAFIHEEKIWTFKQVEEWSNQVAHYFKSIGLKRGDCVALFLEGRPEYPAVWFGISKIGGITSLINTNQTGIVLQRCIEISGAKWVIYGTELSKALEEIAGELKVEKILHIGEGAHVAGSLSLNEEISKYSISSPTEDINKGNVMEKFLYIYTSGTTGLPKAAIMTHARFAAATLAGKGLLNIRSDDIIYTALPLYHTAGGMLGVGQVILGGSTQVIRTKFSASNFFKDCVKYKCTVAQYIGEICRFLLSTPHQPADVQHSLKLMYGNGLRRQVWQDFVARFKIPQMAEFYGATEGNSNTVNAWNKLGAVGYIPGFLKVFFPIRLIRVNEETMEPLRGKDGLCITCNIGEPGLIVGNISNSRALSQYNGYVDEDATKKKILRDVFKKGDSAFNSGDILIEDEYGYLYFKDRTGDTFRWRGENVATSEVEGIIYKVIGLKDATVYGVEVPHVEGKAGMAAILDKNGEINLNELKEGLKKYLPSYARPIFLRILREIPMTGTFKIQKVKLQNEGYNPSVVSDKLFFYDQKSDKFRPLDDNLYKDLHSKNAAGILNEIMIQLQAIKIFLVAVCIGSATVAGQNCLSANDAVDGDVESYNTANINSNEATCDVEDFIQDFQMTLLWFNLPFKANVYATNGFLTLGNLSRSGDATQCSNPQNTTLQTELEYDEIRVSYEMSSKFYHWQTDGTFSCRIQHPSVKLSYTKSDDVLGCRITSFDLGSSGNRECQVAADNNSWSAWFVGKAVHFALLSKQPTTDSIISSFLQASYSLIETNFGNSWCGAV</sequence>
<comment type="similarity">
    <text evidence="2">Belongs to the ATP-dependent AMP-binding enzyme family.</text>
</comment>
<comment type="caution">
    <text evidence="24">The sequence shown here is derived from an EMBL/GenBank/DDBJ whole genome shotgun (WGS) entry which is preliminary data.</text>
</comment>
<gene>
    <name evidence="24" type="ORF">GE061_010240</name>
</gene>
<evidence type="ECO:0000256" key="16">
    <source>
        <dbReference type="ARBA" id="ARBA00041297"/>
    </source>
</evidence>
<evidence type="ECO:0000256" key="9">
    <source>
        <dbReference type="ARBA" id="ARBA00022840"/>
    </source>
</evidence>
<dbReference type="FunFam" id="3.30.300.30:FF:000002">
    <property type="entry name" value="Long-chain fatty acid transport protein 1"/>
    <property type="match status" value="1"/>
</dbReference>
<evidence type="ECO:0000256" key="3">
    <source>
        <dbReference type="ARBA" id="ARBA00022448"/>
    </source>
</evidence>
<protein>
    <recommendedName>
        <fullName evidence="20">Very long-chain fatty acid transport protein</fullName>
        <ecNumber evidence="14">6.2.1.3</ecNumber>
    </recommendedName>
    <alternativeName>
        <fullName evidence="16">Long-chain-fatty-acid--CoA ligase</fullName>
    </alternativeName>
    <alternativeName>
        <fullName evidence="21">Very-long-chain acyl-CoA synthetase</fullName>
    </alternativeName>
</protein>
<keyword evidence="3" id="KW-0813">Transport</keyword>
<evidence type="ECO:0000313" key="25">
    <source>
        <dbReference type="Proteomes" id="UP000466442"/>
    </source>
</evidence>
<dbReference type="PANTHER" id="PTHR43107">
    <property type="entry name" value="LONG-CHAIN FATTY ACID TRANSPORT PROTEIN"/>
    <property type="match status" value="1"/>
</dbReference>
<evidence type="ECO:0000256" key="19">
    <source>
        <dbReference type="ARBA" id="ARBA00060276"/>
    </source>
</evidence>
<dbReference type="AlphaFoldDB" id="A0A6A4KIT9"/>
<evidence type="ECO:0000256" key="1">
    <source>
        <dbReference type="ARBA" id="ARBA00004651"/>
    </source>
</evidence>
<keyword evidence="9" id="KW-0067">ATP-binding</keyword>
<dbReference type="OrthoDB" id="288590at2759"/>
<keyword evidence="12" id="KW-0472">Membrane</keyword>
<comment type="catalytic activity">
    <reaction evidence="18">
        <text>tetracosanoate + ATP + CoA = tetracosanoyl-CoA + AMP + diphosphate</text>
        <dbReference type="Rhea" id="RHEA:33639"/>
        <dbReference type="ChEBI" id="CHEBI:30616"/>
        <dbReference type="ChEBI" id="CHEBI:31014"/>
        <dbReference type="ChEBI" id="CHEBI:33019"/>
        <dbReference type="ChEBI" id="CHEBI:57287"/>
        <dbReference type="ChEBI" id="CHEBI:65052"/>
        <dbReference type="ChEBI" id="CHEBI:456215"/>
    </reaction>
    <physiologicalReaction direction="left-to-right" evidence="18">
        <dbReference type="Rhea" id="RHEA:33640"/>
    </physiologicalReaction>
</comment>
<dbReference type="Pfam" id="PF13193">
    <property type="entry name" value="AMP-binding_C"/>
    <property type="match status" value="1"/>
</dbReference>
<dbReference type="Gene3D" id="3.30.300.30">
    <property type="match status" value="1"/>
</dbReference>